<evidence type="ECO:0000313" key="2">
    <source>
        <dbReference type="Proteomes" id="UP001054945"/>
    </source>
</evidence>
<accession>A0AAV4XVN4</accession>
<organism evidence="1 2">
    <name type="scientific">Caerostris extrusa</name>
    <name type="common">Bark spider</name>
    <name type="synonym">Caerostris bankana</name>
    <dbReference type="NCBI Taxonomy" id="172846"/>
    <lineage>
        <taxon>Eukaryota</taxon>
        <taxon>Metazoa</taxon>
        <taxon>Ecdysozoa</taxon>
        <taxon>Arthropoda</taxon>
        <taxon>Chelicerata</taxon>
        <taxon>Arachnida</taxon>
        <taxon>Araneae</taxon>
        <taxon>Araneomorphae</taxon>
        <taxon>Entelegynae</taxon>
        <taxon>Araneoidea</taxon>
        <taxon>Araneidae</taxon>
        <taxon>Caerostris</taxon>
    </lineage>
</organism>
<dbReference type="Proteomes" id="UP001054945">
    <property type="component" value="Unassembled WGS sequence"/>
</dbReference>
<protein>
    <submittedName>
        <fullName evidence="1">Uncharacterized protein</fullName>
    </submittedName>
</protein>
<dbReference type="EMBL" id="BPLR01000921">
    <property type="protein sequence ID" value="GIY98393.1"/>
    <property type="molecule type" value="Genomic_DNA"/>
</dbReference>
<keyword evidence="2" id="KW-1185">Reference proteome</keyword>
<dbReference type="AlphaFoldDB" id="A0AAV4XVN4"/>
<gene>
    <name evidence="1" type="ORF">CEXT_803471</name>
</gene>
<sequence>MKKPPNSLPYPVGTLDNSLNKKATQKTKGNCDRGGIIKGTKKNRETRLDLPGAEDRLAREDADDIEKMVARTTTQCLLLPYSIIGGNVTRLWR</sequence>
<reference evidence="1 2" key="1">
    <citation type="submission" date="2021-06" db="EMBL/GenBank/DDBJ databases">
        <title>Caerostris extrusa draft genome.</title>
        <authorList>
            <person name="Kono N."/>
            <person name="Arakawa K."/>
        </authorList>
    </citation>
    <scope>NUCLEOTIDE SEQUENCE [LARGE SCALE GENOMIC DNA]</scope>
</reference>
<evidence type="ECO:0000313" key="1">
    <source>
        <dbReference type="EMBL" id="GIY98393.1"/>
    </source>
</evidence>
<name>A0AAV4XVN4_CAEEX</name>
<comment type="caution">
    <text evidence="1">The sequence shown here is derived from an EMBL/GenBank/DDBJ whole genome shotgun (WGS) entry which is preliminary data.</text>
</comment>
<proteinExistence type="predicted"/>